<evidence type="ECO:0000259" key="1">
    <source>
        <dbReference type="Pfam" id="PF05118"/>
    </source>
</evidence>
<name>A0ABP7JA76_9ACTN</name>
<gene>
    <name evidence="2" type="ORF">GCM10022403_084130</name>
</gene>
<reference evidence="3" key="1">
    <citation type="journal article" date="2019" name="Int. J. Syst. Evol. Microbiol.">
        <title>The Global Catalogue of Microorganisms (GCM) 10K type strain sequencing project: providing services to taxonomists for standard genome sequencing and annotation.</title>
        <authorList>
            <consortium name="The Broad Institute Genomics Platform"/>
            <consortium name="The Broad Institute Genome Sequencing Center for Infectious Disease"/>
            <person name="Wu L."/>
            <person name="Ma J."/>
        </authorList>
    </citation>
    <scope>NUCLEOTIDE SEQUENCE [LARGE SCALE GENOMIC DNA]</scope>
    <source>
        <strain evidence="3">JCM 17138</strain>
    </source>
</reference>
<keyword evidence="3" id="KW-1185">Reference proteome</keyword>
<organism evidence="2 3">
    <name type="scientific">Streptomyces coacervatus</name>
    <dbReference type="NCBI Taxonomy" id="647381"/>
    <lineage>
        <taxon>Bacteria</taxon>
        <taxon>Bacillati</taxon>
        <taxon>Actinomycetota</taxon>
        <taxon>Actinomycetes</taxon>
        <taxon>Kitasatosporales</taxon>
        <taxon>Streptomycetaceae</taxon>
        <taxon>Streptomyces</taxon>
    </lineage>
</organism>
<evidence type="ECO:0000313" key="3">
    <source>
        <dbReference type="Proteomes" id="UP001501009"/>
    </source>
</evidence>
<accession>A0ABP7JA76</accession>
<comment type="caution">
    <text evidence="2">The sequence shown here is derived from an EMBL/GenBank/DDBJ whole genome shotgun (WGS) entry which is preliminary data.</text>
</comment>
<protein>
    <recommendedName>
        <fullName evidence="1">Aspartyl/asparaginy/proline hydroxylase domain-containing protein</fullName>
    </recommendedName>
</protein>
<proteinExistence type="predicted"/>
<dbReference type="InterPro" id="IPR027443">
    <property type="entry name" value="IPNS-like_sf"/>
</dbReference>
<dbReference type="Pfam" id="PF05118">
    <property type="entry name" value="Asp_Arg_Hydrox"/>
    <property type="match status" value="1"/>
</dbReference>
<dbReference type="InterPro" id="IPR007803">
    <property type="entry name" value="Asp/Arg/Pro-Hydrxlase"/>
</dbReference>
<evidence type="ECO:0000313" key="2">
    <source>
        <dbReference type="EMBL" id="GAA3838944.1"/>
    </source>
</evidence>
<feature type="domain" description="Aspartyl/asparaginy/proline hydroxylase" evidence="1">
    <location>
        <begin position="21"/>
        <end position="185"/>
    </location>
</feature>
<dbReference type="RefSeq" id="WP_275781628.1">
    <property type="nucleotide sequence ID" value="NZ_BAABDE010000037.1"/>
</dbReference>
<dbReference type="SUPFAM" id="SSF51197">
    <property type="entry name" value="Clavaminate synthase-like"/>
    <property type="match status" value="1"/>
</dbReference>
<dbReference type="Proteomes" id="UP001501009">
    <property type="component" value="Unassembled WGS sequence"/>
</dbReference>
<dbReference type="Gene3D" id="2.60.120.330">
    <property type="entry name" value="B-lactam Antibiotic, Isopenicillin N Synthase, Chain"/>
    <property type="match status" value="1"/>
</dbReference>
<dbReference type="EMBL" id="BAABDE010000037">
    <property type="protein sequence ID" value="GAA3838944.1"/>
    <property type="molecule type" value="Genomic_DNA"/>
</dbReference>
<sequence length="324" mass="35005">MNTVTGAAEAAQLAPAFDADRLTAELDAVTAHPWHPQRIHTYGGQVGQPAAIDWRVLPLRSLGGDAERTDPGGPGPQPFAPTRWLTYLPYLAEILAHLPAPLNAVRLMALGPGAVSTPHCDPKYRLDRGLVRLHIPIITDPQAVLVLDGVEHCWQPGTLWFGDFSREHHVSNTSTTVTRVHAVIDALLTAELATLFPQAWQDLLTHGEVLLNHPAPTTEPAWPTGLPYEALLPTGFADFDASAPLDGSLIPARIDHPPAGTPTLTIAGRSFALVPVDHDGQQWRFSGWSEQRTLQPDGNGGLLLRVRRGRALADRHVTAAPHTP</sequence>